<name>A0A3N4JDI5_9PEZI</name>
<reference evidence="2 3" key="1">
    <citation type="journal article" date="2018" name="Nat. Ecol. Evol.">
        <title>Pezizomycetes genomes reveal the molecular basis of ectomycorrhizal truffle lifestyle.</title>
        <authorList>
            <person name="Murat C."/>
            <person name="Payen T."/>
            <person name="Noel B."/>
            <person name="Kuo A."/>
            <person name="Morin E."/>
            <person name="Chen J."/>
            <person name="Kohler A."/>
            <person name="Krizsan K."/>
            <person name="Balestrini R."/>
            <person name="Da Silva C."/>
            <person name="Montanini B."/>
            <person name="Hainaut M."/>
            <person name="Levati E."/>
            <person name="Barry K.W."/>
            <person name="Belfiori B."/>
            <person name="Cichocki N."/>
            <person name="Clum A."/>
            <person name="Dockter R.B."/>
            <person name="Fauchery L."/>
            <person name="Guy J."/>
            <person name="Iotti M."/>
            <person name="Le Tacon F."/>
            <person name="Lindquist E.A."/>
            <person name="Lipzen A."/>
            <person name="Malagnac F."/>
            <person name="Mello A."/>
            <person name="Molinier V."/>
            <person name="Miyauchi S."/>
            <person name="Poulain J."/>
            <person name="Riccioni C."/>
            <person name="Rubini A."/>
            <person name="Sitrit Y."/>
            <person name="Splivallo R."/>
            <person name="Traeger S."/>
            <person name="Wang M."/>
            <person name="Zifcakova L."/>
            <person name="Wipf D."/>
            <person name="Zambonelli A."/>
            <person name="Paolocci F."/>
            <person name="Nowrousian M."/>
            <person name="Ottonello S."/>
            <person name="Baldrian P."/>
            <person name="Spatafora J.W."/>
            <person name="Henrissat B."/>
            <person name="Nagy L.G."/>
            <person name="Aury J.M."/>
            <person name="Wincker P."/>
            <person name="Grigoriev I.V."/>
            <person name="Bonfante P."/>
            <person name="Martin F.M."/>
        </authorList>
    </citation>
    <scope>NUCLEOTIDE SEQUENCE [LARGE SCALE GENOMIC DNA]</scope>
    <source>
        <strain evidence="2 3">120613-1</strain>
    </source>
</reference>
<evidence type="ECO:0000313" key="2">
    <source>
        <dbReference type="EMBL" id="RPA96329.1"/>
    </source>
</evidence>
<dbReference type="Proteomes" id="UP000276215">
    <property type="component" value="Unassembled WGS sequence"/>
</dbReference>
<feature type="region of interest" description="Disordered" evidence="1">
    <location>
        <begin position="61"/>
        <end position="80"/>
    </location>
</feature>
<protein>
    <submittedName>
        <fullName evidence="2">Uncharacterized protein</fullName>
    </submittedName>
</protein>
<dbReference type="EMBL" id="ML120415">
    <property type="protein sequence ID" value="RPA96329.1"/>
    <property type="molecule type" value="Genomic_DNA"/>
</dbReference>
<dbReference type="AlphaFoldDB" id="A0A3N4JDI5"/>
<evidence type="ECO:0000313" key="3">
    <source>
        <dbReference type="Proteomes" id="UP000276215"/>
    </source>
</evidence>
<gene>
    <name evidence="2" type="ORF">L873DRAFT_1236702</name>
</gene>
<evidence type="ECO:0000256" key="1">
    <source>
        <dbReference type="SAM" id="MobiDB-lite"/>
    </source>
</evidence>
<accession>A0A3N4JDI5</accession>
<organism evidence="2 3">
    <name type="scientific">Choiromyces venosus 120613-1</name>
    <dbReference type="NCBI Taxonomy" id="1336337"/>
    <lineage>
        <taxon>Eukaryota</taxon>
        <taxon>Fungi</taxon>
        <taxon>Dikarya</taxon>
        <taxon>Ascomycota</taxon>
        <taxon>Pezizomycotina</taxon>
        <taxon>Pezizomycetes</taxon>
        <taxon>Pezizales</taxon>
        <taxon>Tuberaceae</taxon>
        <taxon>Choiromyces</taxon>
    </lineage>
</organism>
<proteinExistence type="predicted"/>
<keyword evidence="3" id="KW-1185">Reference proteome</keyword>
<sequence>MQAYFSISLLFFVHSVLFFFNPYNSLRVSRAHCLGARESWKKGWMRFSSGLYWMDRIDSPAANHPWQAGWNGRRAERSNK</sequence>